<dbReference type="Pfam" id="PF09898">
    <property type="entry name" value="DUF2125"/>
    <property type="match status" value="1"/>
</dbReference>
<protein>
    <submittedName>
        <fullName evidence="1">DUF2125 domain-containing protein</fullName>
    </submittedName>
</protein>
<evidence type="ECO:0000313" key="1">
    <source>
        <dbReference type="EMBL" id="MDK3073732.1"/>
    </source>
</evidence>
<dbReference type="RefSeq" id="WP_284485671.1">
    <property type="nucleotide sequence ID" value="NZ_JASNJE010000012.1"/>
</dbReference>
<sequence>MIRLLKICIGLGLVWSAYWYGSGFLVRQGVARWFDQQAALGWQADFVDISTSGFPLRHVTTLTNPALADPANGTAWQADWLVMDNPAIWPGHQTLLFPPTVQRLSYLDQTVELMAEDMTADFHLKPGTDLQVERMALTAGVWSVHAQGTDVLGGQELILSMQETDGPATYHFTVAVPQFVPDERLRGAPGAASALPASFQTLELDMKVGFDRPWDRRALEERRPQPTSIDLRLARAEWGPLSLFAAGQLTVDAGGVPTGTVTLKAENWRDMLAIAQQSGTIPDIAVEPTAKILNLLSRVSGNPDTLDVELTLRDGKMSMGFLPLGPAPYIYLR</sequence>
<gene>
    <name evidence="1" type="ORF">QO034_11465</name>
</gene>
<dbReference type="InterPro" id="IPR018666">
    <property type="entry name" value="DUF2125"/>
</dbReference>
<name>A0ABT7FF26_9RHOB</name>
<dbReference type="EMBL" id="JASNJE010000012">
    <property type="protein sequence ID" value="MDK3073732.1"/>
    <property type="molecule type" value="Genomic_DNA"/>
</dbReference>
<comment type="caution">
    <text evidence="1">The sequence shown here is derived from an EMBL/GenBank/DDBJ whole genome shotgun (WGS) entry which is preliminary data.</text>
</comment>
<reference evidence="1 2" key="1">
    <citation type="submission" date="2023-05" db="EMBL/GenBank/DDBJ databases">
        <title>Sedimentitalea sp. nov. JM2-8.</title>
        <authorList>
            <person name="Huang J."/>
        </authorList>
    </citation>
    <scope>NUCLEOTIDE SEQUENCE [LARGE SCALE GENOMIC DNA]</scope>
    <source>
        <strain evidence="1 2">JM2-8</strain>
    </source>
</reference>
<keyword evidence="2" id="KW-1185">Reference proteome</keyword>
<dbReference type="Proteomes" id="UP001227126">
    <property type="component" value="Unassembled WGS sequence"/>
</dbReference>
<organism evidence="1 2">
    <name type="scientific">Sedimentitalea xiamensis</name>
    <dbReference type="NCBI Taxonomy" id="3050037"/>
    <lineage>
        <taxon>Bacteria</taxon>
        <taxon>Pseudomonadati</taxon>
        <taxon>Pseudomonadota</taxon>
        <taxon>Alphaproteobacteria</taxon>
        <taxon>Rhodobacterales</taxon>
        <taxon>Paracoccaceae</taxon>
        <taxon>Sedimentitalea</taxon>
    </lineage>
</organism>
<accession>A0ABT7FF26</accession>
<evidence type="ECO:0000313" key="2">
    <source>
        <dbReference type="Proteomes" id="UP001227126"/>
    </source>
</evidence>
<proteinExistence type="predicted"/>